<dbReference type="OrthoDB" id="2334771at2759"/>
<feature type="domain" description="SWIM-type" evidence="2">
    <location>
        <begin position="470"/>
        <end position="501"/>
    </location>
</feature>
<evidence type="ECO:0000256" key="1">
    <source>
        <dbReference type="PROSITE-ProRule" id="PRU00325"/>
    </source>
</evidence>
<dbReference type="EMBL" id="CAJVPQ010005068">
    <property type="protein sequence ID" value="CAG8663417.1"/>
    <property type="molecule type" value="Genomic_DNA"/>
</dbReference>
<dbReference type="AlphaFoldDB" id="A0A9N9E4C7"/>
<dbReference type="PANTHER" id="PTHR35385">
    <property type="entry name" value="PROTEIN B, PUTATIVE-RELATED-RELATED"/>
    <property type="match status" value="1"/>
</dbReference>
<comment type="caution">
    <text evidence="3">The sequence shown here is derived from an EMBL/GenBank/DDBJ whole genome shotgun (WGS) entry which is preliminary data.</text>
</comment>
<organism evidence="3 4">
    <name type="scientific">Funneliformis caledonium</name>
    <dbReference type="NCBI Taxonomy" id="1117310"/>
    <lineage>
        <taxon>Eukaryota</taxon>
        <taxon>Fungi</taxon>
        <taxon>Fungi incertae sedis</taxon>
        <taxon>Mucoromycota</taxon>
        <taxon>Glomeromycotina</taxon>
        <taxon>Glomeromycetes</taxon>
        <taxon>Glomerales</taxon>
        <taxon>Glomeraceae</taxon>
        <taxon>Funneliformis</taxon>
    </lineage>
</organism>
<name>A0A9N9E4C7_9GLOM</name>
<reference evidence="3" key="1">
    <citation type="submission" date="2021-06" db="EMBL/GenBank/DDBJ databases">
        <authorList>
            <person name="Kallberg Y."/>
            <person name="Tangrot J."/>
            <person name="Rosling A."/>
        </authorList>
    </citation>
    <scope>NUCLEOTIDE SEQUENCE</scope>
    <source>
        <strain evidence="3">UK204</strain>
    </source>
</reference>
<evidence type="ECO:0000259" key="2">
    <source>
        <dbReference type="PROSITE" id="PS50966"/>
    </source>
</evidence>
<dbReference type="PROSITE" id="PS50966">
    <property type="entry name" value="ZF_SWIM"/>
    <property type="match status" value="1"/>
</dbReference>
<accession>A0A9N9E4C7</accession>
<gene>
    <name evidence="3" type="ORF">FCALED_LOCUS11657</name>
</gene>
<proteinExistence type="predicted"/>
<sequence length="633" mass="73221">MEGDNTEQTPDYTYLITNFENLPPYQTQEGFEVTNFELKAFVNVDSKREADEWLLLHCIYSNQVKKKQGNREVKRPNSSRAQNIGCTATIYLRLELCEEFLKLFNDSHSSSLALHVYKDNLHLNASDEQELLETLADRAKNPAELVQDYNDKGQGKAVLQEYDTHAGKAFILCIITSLMCRVHEKVLQAGELCYVNALASFDSLNSSIILLYTSCTVRALPLGLFVTSDELEITLKKAMNLLKTVLPPYAFFRRGPQIGLMVFLTNDSSAERNALELCWPKGIHLLCTFHFLQAFWRWLYDSKHKVNKEDQVPIMEKARKILYALSGSEMKIHYEEFKQKFYNHPQLRSHFELLWKHRQFWALSFHLNLPMCGNNTNNYIERSFGIMKDIIFASTKAYNPIQIFQFIIITMERFFERRVLKIAHKHVGHLRIAKRFLYPNWETINMDAIQKTCVDNEFLVLSIKDANTFYIVNSEIGVCSCPVGMTGTPCKHQGAVSMKYHLSNFNFILSLTLNDRITYAYIALALRTALNKFKDRYNAAKSKSILQLFSLLYDLNHDLDPIVHIKSSAHIRVQVESIKRRKMEGGSSKQRLPVLINKDKENLDPHAIPVRKKRKTAKKEHNLCKNILSNRPN</sequence>
<keyword evidence="4" id="KW-1185">Reference proteome</keyword>
<dbReference type="PANTHER" id="PTHR35385:SF2">
    <property type="entry name" value="PROTEIN B, PUTATIVE-RELATED"/>
    <property type="match status" value="1"/>
</dbReference>
<protein>
    <submittedName>
        <fullName evidence="3">10514_t:CDS:1</fullName>
    </submittedName>
</protein>
<keyword evidence="1" id="KW-0862">Zinc</keyword>
<dbReference type="GO" id="GO:0008270">
    <property type="term" value="F:zinc ion binding"/>
    <property type="evidence" value="ECO:0007669"/>
    <property type="project" value="UniProtKB-KW"/>
</dbReference>
<evidence type="ECO:0000313" key="3">
    <source>
        <dbReference type="EMBL" id="CAG8663417.1"/>
    </source>
</evidence>
<dbReference type="Proteomes" id="UP000789570">
    <property type="component" value="Unassembled WGS sequence"/>
</dbReference>
<keyword evidence="1" id="KW-0479">Metal-binding</keyword>
<dbReference type="InterPro" id="IPR007527">
    <property type="entry name" value="Znf_SWIM"/>
</dbReference>
<keyword evidence="1" id="KW-0863">Zinc-finger</keyword>
<evidence type="ECO:0000313" key="4">
    <source>
        <dbReference type="Proteomes" id="UP000789570"/>
    </source>
</evidence>